<gene>
    <name evidence="9" type="primary">siaT_6</name>
    <name evidence="9" type="ORF">EHSB41UT_03392</name>
</gene>
<keyword evidence="10" id="KW-1185">Reference proteome</keyword>
<keyword evidence="3 7" id="KW-0997">Cell inner membrane</keyword>
<keyword evidence="4 7" id="KW-0812">Transmembrane</keyword>
<feature type="transmembrane region" description="Helical" evidence="7">
    <location>
        <begin position="7"/>
        <end position="36"/>
    </location>
</feature>
<keyword evidence="7" id="KW-0813">Transport</keyword>
<feature type="transmembrane region" description="Helical" evidence="7">
    <location>
        <begin position="247"/>
        <end position="265"/>
    </location>
</feature>
<dbReference type="GO" id="GO:0022857">
    <property type="term" value="F:transmembrane transporter activity"/>
    <property type="evidence" value="ECO:0007669"/>
    <property type="project" value="UniProtKB-UniRule"/>
</dbReference>
<comment type="function">
    <text evidence="7">Part of the tripartite ATP-independent periplasmic (TRAP) transport system.</text>
</comment>
<comment type="caution">
    <text evidence="7">Lacks conserved residue(s) required for the propagation of feature annotation.</text>
</comment>
<reference evidence="9 10" key="1">
    <citation type="submission" date="2017-03" db="EMBL/GenBank/DDBJ databases">
        <authorList>
            <person name="Afonso C.L."/>
            <person name="Miller P.J."/>
            <person name="Scott M.A."/>
            <person name="Spackman E."/>
            <person name="Goraichik I."/>
            <person name="Dimitrov K.M."/>
            <person name="Suarez D.L."/>
            <person name="Swayne D.E."/>
        </authorList>
    </citation>
    <scope>NUCLEOTIDE SEQUENCE [LARGE SCALE GENOMIC DNA]</scope>
    <source>
        <strain evidence="9">SB41UT1</strain>
    </source>
</reference>
<evidence type="ECO:0000256" key="4">
    <source>
        <dbReference type="ARBA" id="ARBA00022692"/>
    </source>
</evidence>
<dbReference type="GO" id="GO:0005886">
    <property type="term" value="C:plasma membrane"/>
    <property type="evidence" value="ECO:0007669"/>
    <property type="project" value="UniProtKB-SubCell"/>
</dbReference>
<evidence type="ECO:0000313" key="10">
    <source>
        <dbReference type="Proteomes" id="UP000196573"/>
    </source>
</evidence>
<dbReference type="RefSeq" id="WP_087112042.1">
    <property type="nucleotide sequence ID" value="NZ_CBCSCN010000010.1"/>
</dbReference>
<feature type="transmembrane region" description="Helical" evidence="7">
    <location>
        <begin position="319"/>
        <end position="336"/>
    </location>
</feature>
<feature type="domain" description="TRAP C4-dicarboxylate transport system permease DctM subunit" evidence="8">
    <location>
        <begin position="10"/>
        <end position="421"/>
    </location>
</feature>
<accession>A0A1X7ANF2</accession>
<feature type="transmembrane region" description="Helical" evidence="7">
    <location>
        <begin position="277"/>
        <end position="299"/>
    </location>
</feature>
<dbReference type="EMBL" id="FWPT01000008">
    <property type="protein sequence ID" value="SMA49607.1"/>
    <property type="molecule type" value="Genomic_DNA"/>
</dbReference>
<feature type="transmembrane region" description="Helical" evidence="7">
    <location>
        <begin position="185"/>
        <end position="201"/>
    </location>
</feature>
<name>A0A1X7ANF2_9GAMM</name>
<keyword evidence="6 7" id="KW-0472">Membrane</keyword>
<sequence>METFALGVLFTVFMAFIFLGMPVSFAIGSAALLALLTLFNFDTAAMVVAMKIQNGLGSFALLAIPFFILAGALMNRGGIARRLVNLAQVIAGQLPGSLAHVNIVANMMFGSISGSAVASAAAVGSVMSPEQRKAGYDPAYSAAINASSCPTGLLIPPSNTMIIYSLSSGGVSVAALFLAGYLPGILMGLSVMCVAAIVAMRNNYPRRAAPSLKEVGKVTLDALPSLFLIVLVIGGITAGLFTATEASAIAVAYAFFLSVICYREIPLKEIPDVLLESAVTSSVALLLIAFSASMSWVMVNADLFELVSETLTQFSSNPIVIMLIINIILLIVGAFMDMTPAVLICTPVFLPIVTALGISPLHFGIVMIFNLCIGLITPPVGNALFVSCSVSGLRIHEIIRPMIPMYAMLFIALLLVTYIPDISLFLPRLFGLAP</sequence>
<comment type="subunit">
    <text evidence="7">The complex comprises the extracytoplasmic solute receptor protein and the two transmembrane proteins.</text>
</comment>
<dbReference type="Pfam" id="PF06808">
    <property type="entry name" value="DctM"/>
    <property type="match status" value="1"/>
</dbReference>
<proteinExistence type="inferred from homology"/>
<evidence type="ECO:0000259" key="8">
    <source>
        <dbReference type="Pfam" id="PF06808"/>
    </source>
</evidence>
<evidence type="ECO:0000256" key="2">
    <source>
        <dbReference type="ARBA" id="ARBA00022475"/>
    </source>
</evidence>
<dbReference type="Proteomes" id="UP000196573">
    <property type="component" value="Unassembled WGS sequence"/>
</dbReference>
<evidence type="ECO:0000256" key="3">
    <source>
        <dbReference type="ARBA" id="ARBA00022519"/>
    </source>
</evidence>
<dbReference type="PANTHER" id="PTHR33362">
    <property type="entry name" value="SIALIC ACID TRAP TRANSPORTER PERMEASE PROTEIN SIAT-RELATED"/>
    <property type="match status" value="1"/>
</dbReference>
<comment type="similarity">
    <text evidence="7">Belongs to the TRAP transporter large permease family.</text>
</comment>
<dbReference type="AlphaFoldDB" id="A0A1X7ANF2"/>
<dbReference type="InterPro" id="IPR010656">
    <property type="entry name" value="DctM"/>
</dbReference>
<keyword evidence="2" id="KW-1003">Cell membrane</keyword>
<protein>
    <recommendedName>
        <fullName evidence="7">TRAP transporter large permease protein</fullName>
    </recommendedName>
</protein>
<keyword evidence="5 7" id="KW-1133">Transmembrane helix</keyword>
<dbReference type="OrthoDB" id="9796052at2"/>
<dbReference type="NCBIfam" id="TIGR00786">
    <property type="entry name" value="dctM"/>
    <property type="match status" value="1"/>
</dbReference>
<feature type="transmembrane region" description="Helical" evidence="7">
    <location>
        <begin position="222"/>
        <end position="241"/>
    </location>
</feature>
<dbReference type="PIRSF" id="PIRSF006066">
    <property type="entry name" value="HI0050"/>
    <property type="match status" value="1"/>
</dbReference>
<feature type="transmembrane region" description="Helical" evidence="7">
    <location>
        <begin position="56"/>
        <end position="74"/>
    </location>
</feature>
<dbReference type="InterPro" id="IPR004681">
    <property type="entry name" value="TRAP_DctM"/>
</dbReference>
<evidence type="ECO:0000256" key="7">
    <source>
        <dbReference type="RuleBase" id="RU369079"/>
    </source>
</evidence>
<evidence type="ECO:0000256" key="5">
    <source>
        <dbReference type="ARBA" id="ARBA00022989"/>
    </source>
</evidence>
<evidence type="ECO:0000256" key="6">
    <source>
        <dbReference type="ARBA" id="ARBA00023136"/>
    </source>
</evidence>
<evidence type="ECO:0000313" key="9">
    <source>
        <dbReference type="EMBL" id="SMA49607.1"/>
    </source>
</evidence>
<evidence type="ECO:0000256" key="1">
    <source>
        <dbReference type="ARBA" id="ARBA00004429"/>
    </source>
</evidence>
<organism evidence="9 10">
    <name type="scientific">Parendozoicomonas haliclonae</name>
    <dbReference type="NCBI Taxonomy" id="1960125"/>
    <lineage>
        <taxon>Bacteria</taxon>
        <taxon>Pseudomonadati</taxon>
        <taxon>Pseudomonadota</taxon>
        <taxon>Gammaproteobacteria</taxon>
        <taxon>Oceanospirillales</taxon>
        <taxon>Endozoicomonadaceae</taxon>
        <taxon>Parendozoicomonas</taxon>
    </lineage>
</organism>
<feature type="transmembrane region" description="Helical" evidence="7">
    <location>
        <begin position="405"/>
        <end position="426"/>
    </location>
</feature>
<comment type="subcellular location">
    <subcellularLocation>
        <location evidence="1 7">Cell inner membrane</location>
        <topology evidence="1 7">Multi-pass membrane protein</topology>
    </subcellularLocation>
</comment>
<dbReference type="PANTHER" id="PTHR33362:SF2">
    <property type="entry name" value="TRAP TRANSPORTER LARGE PERMEASE PROTEIN"/>
    <property type="match status" value="1"/>
</dbReference>